<evidence type="ECO:0000313" key="1">
    <source>
        <dbReference type="EMBL" id="AIK96718.1"/>
    </source>
</evidence>
<dbReference type="AlphaFoldDB" id="A0A077AYL5"/>
<organism evidence="1 2">
    <name type="scientific">Candidatus Odyssella acanthamoebae</name>
    <dbReference type="NCBI Taxonomy" id="91604"/>
    <lineage>
        <taxon>Bacteria</taxon>
        <taxon>Pseudomonadati</taxon>
        <taxon>Pseudomonadota</taxon>
        <taxon>Alphaproteobacteria</taxon>
        <taxon>Holosporales</taxon>
        <taxon>Candidatus Paracaedibacteraceae</taxon>
        <taxon>Candidatus Odyssella</taxon>
    </lineage>
</organism>
<proteinExistence type="predicted"/>
<evidence type="ECO:0000313" key="2">
    <source>
        <dbReference type="Proteomes" id="UP000028926"/>
    </source>
</evidence>
<dbReference type="HOGENOM" id="CLU_2913871_0_0_5"/>
<dbReference type="EMBL" id="CP008941">
    <property type="protein sequence ID" value="AIK96718.1"/>
    <property type="molecule type" value="Genomic_DNA"/>
</dbReference>
<keyword evidence="2" id="KW-1185">Reference proteome</keyword>
<gene>
    <name evidence="1" type="ORF">ID47_08285</name>
</gene>
<dbReference type="RefSeq" id="WP_038465362.1">
    <property type="nucleotide sequence ID" value="NZ_CP008941.1"/>
</dbReference>
<reference evidence="1 2" key="1">
    <citation type="submission" date="2014-07" db="EMBL/GenBank/DDBJ databases">
        <title>Comparative genomic insights into amoeba endosymbionts belonging to the families of Holosporaceae and Candidatus Midichloriaceae within Rickettsiales.</title>
        <authorList>
            <person name="Wang Z."/>
            <person name="Wu M."/>
        </authorList>
    </citation>
    <scope>NUCLEOTIDE SEQUENCE [LARGE SCALE GENOMIC DNA]</scope>
    <source>
        <strain evidence="1">PRA3</strain>
    </source>
</reference>
<accession>A0A077AYL5</accession>
<sequence>MEKLEPYADINSDLATLIISIWEQNLLGIKDKKELQVEQFRIKNRFIQKSFKEYQRENFFY</sequence>
<dbReference type="Proteomes" id="UP000028926">
    <property type="component" value="Chromosome"/>
</dbReference>
<protein>
    <submittedName>
        <fullName evidence="1">Uncharacterized protein</fullName>
    </submittedName>
</protein>
<name>A0A077AYL5_9PROT</name>
<dbReference type="KEGG" id="paca:ID47_08285"/>